<dbReference type="InterPro" id="IPR004837">
    <property type="entry name" value="NaCa_Exmemb"/>
</dbReference>
<evidence type="ECO:0000256" key="2">
    <source>
        <dbReference type="ARBA" id="ARBA00022692"/>
    </source>
</evidence>
<dbReference type="PANTHER" id="PTHR10846:SF8">
    <property type="entry name" value="INNER MEMBRANE PROTEIN YRBG"/>
    <property type="match status" value="1"/>
</dbReference>
<reference evidence="7 8" key="1">
    <citation type="submission" date="2014-07" db="EMBL/GenBank/DDBJ databases">
        <title>Complete genome sequence of a moderately halophilic bacterium Terribacillus aidingensis MP602, isolated from Cryptomeria fortunei in Tianmu mountain in China.</title>
        <authorList>
            <person name="Wang Y."/>
            <person name="Lu P."/>
            <person name="Zhang L."/>
        </authorList>
    </citation>
    <scope>NUCLEOTIDE SEQUENCE [LARGE SCALE GENOMIC DNA]</scope>
    <source>
        <strain evidence="7 8">MP602</strain>
    </source>
</reference>
<feature type="domain" description="Sodium/calcium exchanger membrane region" evidence="6">
    <location>
        <begin position="3"/>
        <end position="150"/>
    </location>
</feature>
<dbReference type="Pfam" id="PF01699">
    <property type="entry name" value="Na_Ca_ex"/>
    <property type="match status" value="2"/>
</dbReference>
<feature type="transmembrane region" description="Helical" evidence="5">
    <location>
        <begin position="173"/>
        <end position="191"/>
    </location>
</feature>
<feature type="transmembrane region" description="Helical" evidence="5">
    <location>
        <begin position="266"/>
        <end position="289"/>
    </location>
</feature>
<dbReference type="NCBIfam" id="TIGR00367">
    <property type="entry name" value="calcium/sodium antiporter"/>
    <property type="match status" value="1"/>
</dbReference>
<protein>
    <submittedName>
        <fullName evidence="7">Sodium:proton exchanger</fullName>
    </submittedName>
</protein>
<evidence type="ECO:0000313" key="8">
    <source>
        <dbReference type="Proteomes" id="UP000027980"/>
    </source>
</evidence>
<dbReference type="Gene3D" id="1.20.1420.30">
    <property type="entry name" value="NCX, central ion-binding region"/>
    <property type="match status" value="1"/>
</dbReference>
<evidence type="ECO:0000313" key="7">
    <source>
        <dbReference type="EMBL" id="AIF67507.1"/>
    </source>
</evidence>
<dbReference type="InterPro" id="IPR044880">
    <property type="entry name" value="NCX_ion-bd_dom_sf"/>
</dbReference>
<feature type="transmembrane region" description="Helical" evidence="5">
    <location>
        <begin position="301"/>
        <end position="317"/>
    </location>
</feature>
<dbReference type="KEGG" id="tap:GZ22_13265"/>
<gene>
    <name evidence="7" type="ORF">GZ22_13265</name>
</gene>
<keyword evidence="3 5" id="KW-1133">Transmembrane helix</keyword>
<evidence type="ECO:0000256" key="1">
    <source>
        <dbReference type="ARBA" id="ARBA00004141"/>
    </source>
</evidence>
<dbReference type="GO" id="GO:0005886">
    <property type="term" value="C:plasma membrane"/>
    <property type="evidence" value="ECO:0007669"/>
    <property type="project" value="TreeGrafter"/>
</dbReference>
<comment type="subcellular location">
    <subcellularLocation>
        <location evidence="1">Membrane</location>
        <topology evidence="1">Multi-pass membrane protein</topology>
    </subcellularLocation>
</comment>
<proteinExistence type="predicted"/>
<organism evidence="7 8">
    <name type="scientific">Terribacillus saccharophilus</name>
    <dbReference type="NCBI Taxonomy" id="361277"/>
    <lineage>
        <taxon>Bacteria</taxon>
        <taxon>Bacillati</taxon>
        <taxon>Bacillota</taxon>
        <taxon>Bacilli</taxon>
        <taxon>Bacillales</taxon>
        <taxon>Bacillaceae</taxon>
        <taxon>Terribacillus</taxon>
    </lineage>
</organism>
<dbReference type="GO" id="GO:0008273">
    <property type="term" value="F:calcium, potassium:sodium antiporter activity"/>
    <property type="evidence" value="ECO:0007669"/>
    <property type="project" value="TreeGrafter"/>
</dbReference>
<accession>A0A075LND5</accession>
<keyword evidence="2 5" id="KW-0812">Transmembrane</keyword>
<dbReference type="GeneID" id="34222159"/>
<dbReference type="OrthoDB" id="9794225at2"/>
<dbReference type="EMBL" id="CP008876">
    <property type="protein sequence ID" value="AIF67507.1"/>
    <property type="molecule type" value="Genomic_DNA"/>
</dbReference>
<sequence>MTYVLLILGFVLLIKGADFFVDGASKIAASLKISPLLIGLTIVAMGTSAPEATVSIVAALEGSAGVAVGNVVGSNIFNITFVVGLAAVIFPLTVGSETIRKEIPFTLLASVALLILISDVSLQQMDGNYLTRSDGFILLLFFAVFLYYIFEVARKDRKNTQNTENPSTEKAKWGKNTLLTVGGLAAIILGGELVVSNATEIAISFGMSETLVGLTIVAIGTSLPELITSVTAAIKKENEIALGNIVGSNIFNIFFVLGLSSSISPFAIEGTIFIDILLLIVITLILLVFSRTNYKVGKVEGGLLAVIYIAYMVYIIIRN</sequence>
<feature type="transmembrane region" description="Helical" evidence="5">
    <location>
        <begin position="76"/>
        <end position="93"/>
    </location>
</feature>
<dbReference type="HOGENOM" id="CLU_007948_0_3_9"/>
<name>A0A075LND5_9BACI</name>
<evidence type="ECO:0000256" key="5">
    <source>
        <dbReference type="SAM" id="Phobius"/>
    </source>
</evidence>
<evidence type="ECO:0000256" key="3">
    <source>
        <dbReference type="ARBA" id="ARBA00022989"/>
    </source>
</evidence>
<feature type="transmembrane region" description="Helical" evidence="5">
    <location>
        <begin position="105"/>
        <end position="123"/>
    </location>
</feature>
<dbReference type="RefSeq" id="WP_038563188.1">
    <property type="nucleotide sequence ID" value="NZ_CP008876.1"/>
</dbReference>
<evidence type="ECO:0000256" key="4">
    <source>
        <dbReference type="ARBA" id="ARBA00023136"/>
    </source>
</evidence>
<dbReference type="GO" id="GO:0005262">
    <property type="term" value="F:calcium channel activity"/>
    <property type="evidence" value="ECO:0007669"/>
    <property type="project" value="TreeGrafter"/>
</dbReference>
<feature type="transmembrane region" description="Helical" evidence="5">
    <location>
        <begin position="135"/>
        <end position="153"/>
    </location>
</feature>
<dbReference type="PANTHER" id="PTHR10846">
    <property type="entry name" value="SODIUM/POTASSIUM/CALCIUM EXCHANGER"/>
    <property type="match status" value="1"/>
</dbReference>
<dbReference type="AlphaFoldDB" id="A0A075LND5"/>
<evidence type="ECO:0000259" key="6">
    <source>
        <dbReference type="Pfam" id="PF01699"/>
    </source>
</evidence>
<feature type="transmembrane region" description="Helical" evidence="5">
    <location>
        <begin position="211"/>
        <end position="234"/>
    </location>
</feature>
<dbReference type="GO" id="GO:0006874">
    <property type="term" value="P:intracellular calcium ion homeostasis"/>
    <property type="evidence" value="ECO:0007669"/>
    <property type="project" value="TreeGrafter"/>
</dbReference>
<feature type="transmembrane region" description="Helical" evidence="5">
    <location>
        <begin position="241"/>
        <end position="260"/>
    </location>
</feature>
<dbReference type="Proteomes" id="UP000027980">
    <property type="component" value="Chromosome"/>
</dbReference>
<feature type="domain" description="Sodium/calcium exchanger membrane region" evidence="6">
    <location>
        <begin position="177"/>
        <end position="316"/>
    </location>
</feature>
<keyword evidence="4 5" id="KW-0472">Membrane</keyword>
<dbReference type="InterPro" id="IPR004481">
    <property type="entry name" value="K/Na/Ca-exchanger"/>
</dbReference>